<feature type="region of interest" description="Disordered" evidence="1">
    <location>
        <begin position="120"/>
        <end position="142"/>
    </location>
</feature>
<dbReference type="EMBL" id="CP004885">
    <property type="protein sequence ID" value="AGX86574.1"/>
    <property type="molecule type" value="Genomic_DNA"/>
</dbReference>
<dbReference type="HOGENOM" id="CLU_1812274_0_0_4"/>
<name>U5N8R3_9BURK</name>
<sequence length="142" mass="15980">MSLAFDWHPLHRLWLALSLRAWLLLAGGSSVLALLSGLYLAVLAGLPLPHPWAQWFDQTELFIRDTIRLTFRDRRPRQQGRADYVVTTAPVGILEPAYDFQWLTPAEVDRIHSMVSDSLTSSQKLPGAPASVLDPSWNPVRP</sequence>
<dbReference type="KEGG" id="cbx:Cenrod_0457"/>
<dbReference type="STRING" id="946483.Cenrod_0457"/>
<evidence type="ECO:0000313" key="4">
    <source>
        <dbReference type="Proteomes" id="UP000017184"/>
    </source>
</evidence>
<evidence type="ECO:0000256" key="2">
    <source>
        <dbReference type="SAM" id="Phobius"/>
    </source>
</evidence>
<reference evidence="3 4" key="1">
    <citation type="journal article" date="2013" name="Genome Biol.">
        <title>Genomic analysis reveals key aspects of prokaryotic symbiosis in the phototrophic consortium "Chlorochromatium aggregatum".</title>
        <authorList>
            <person name="Liu Z."/>
            <person name="Muller J."/>
            <person name="Li T."/>
            <person name="Alvey R.M."/>
            <person name="Vogl K."/>
            <person name="Frigaard N.U."/>
            <person name="Rockwell N.C."/>
            <person name="Boyd E.S."/>
            <person name="Tomsho L.P."/>
            <person name="Schuster S.C."/>
            <person name="Henke P."/>
            <person name="Rohde M."/>
            <person name="Overmann J."/>
            <person name="Bryant D.A."/>
        </authorList>
    </citation>
    <scope>NUCLEOTIDE SEQUENCE [LARGE SCALE GENOMIC DNA]</scope>
    <source>
        <strain evidence="3">CR</strain>
    </source>
</reference>
<evidence type="ECO:0000313" key="3">
    <source>
        <dbReference type="EMBL" id="AGX86574.1"/>
    </source>
</evidence>
<dbReference type="Proteomes" id="UP000017184">
    <property type="component" value="Chromosome"/>
</dbReference>
<feature type="transmembrane region" description="Helical" evidence="2">
    <location>
        <begin position="20"/>
        <end position="46"/>
    </location>
</feature>
<dbReference type="RefSeq" id="WP_022771395.1">
    <property type="nucleotide sequence ID" value="NC_022576.1"/>
</dbReference>
<dbReference type="AlphaFoldDB" id="U5N8R3"/>
<protein>
    <submittedName>
        <fullName evidence="3">Uncharacterized protein</fullName>
    </submittedName>
</protein>
<keyword evidence="2" id="KW-1133">Transmembrane helix</keyword>
<evidence type="ECO:0000256" key="1">
    <source>
        <dbReference type="SAM" id="MobiDB-lite"/>
    </source>
</evidence>
<keyword evidence="2" id="KW-0472">Membrane</keyword>
<accession>U5N8R3</accession>
<gene>
    <name evidence="3" type="ORF">Cenrod_0457</name>
</gene>
<organism evidence="3 4">
    <name type="scientific">Candidatus Symbiobacter mobilis CR</name>
    <dbReference type="NCBI Taxonomy" id="946483"/>
    <lineage>
        <taxon>Bacteria</taxon>
        <taxon>Pseudomonadati</taxon>
        <taxon>Pseudomonadota</taxon>
        <taxon>Betaproteobacteria</taxon>
        <taxon>Burkholderiales</taxon>
        <taxon>Comamonadaceae</taxon>
    </lineage>
</organism>
<keyword evidence="2" id="KW-0812">Transmembrane</keyword>
<proteinExistence type="predicted"/>
<keyword evidence="4" id="KW-1185">Reference proteome</keyword>